<evidence type="ECO:0000256" key="1">
    <source>
        <dbReference type="ARBA" id="ARBA00008761"/>
    </source>
</evidence>
<feature type="domain" description="Cas12f1-like TNB" evidence="9">
    <location>
        <begin position="287"/>
        <end position="354"/>
    </location>
</feature>
<dbReference type="InterPro" id="IPR021027">
    <property type="entry name" value="Transposase_put_HTH"/>
</dbReference>
<comment type="caution">
    <text evidence="11">The sequence shown here is derived from an EMBL/GenBank/DDBJ whole genome shotgun (WGS) entry which is preliminary data.</text>
</comment>
<feature type="domain" description="Transposase putative helix-turn-helix" evidence="10">
    <location>
        <begin position="1"/>
        <end position="45"/>
    </location>
</feature>
<comment type="similarity">
    <text evidence="2">In the N-terminal section; belongs to the transposase 2 family.</text>
</comment>
<accession>A0ABT2R8L4</accession>
<dbReference type="Pfam" id="PF12323">
    <property type="entry name" value="HTH_OrfB_IS605"/>
    <property type="match status" value="1"/>
</dbReference>
<evidence type="ECO:0000256" key="2">
    <source>
        <dbReference type="ARBA" id="ARBA00011044"/>
    </source>
</evidence>
<dbReference type="Proteomes" id="UP001062027">
    <property type="component" value="Unassembled WGS sequence"/>
</dbReference>
<proteinExistence type="inferred from homology"/>
<keyword evidence="4" id="KW-0479">Metal-binding</keyword>
<comment type="similarity">
    <text evidence="1">In the C-terminal section; belongs to the transposase 35 family.</text>
</comment>
<evidence type="ECO:0000313" key="12">
    <source>
        <dbReference type="Proteomes" id="UP001062027"/>
    </source>
</evidence>
<dbReference type="PANTHER" id="PTHR30405:SF25">
    <property type="entry name" value="RNA-GUIDED DNA ENDONUCLEASE INSQ-RELATED"/>
    <property type="match status" value="1"/>
</dbReference>
<evidence type="ECO:0000313" key="11">
    <source>
        <dbReference type="EMBL" id="MCU6677163.1"/>
    </source>
</evidence>
<dbReference type="InterPro" id="IPR051399">
    <property type="entry name" value="RNA-guided_DNA_endo/Transpos"/>
</dbReference>
<protein>
    <submittedName>
        <fullName evidence="11">Transposase</fullName>
    </submittedName>
</protein>
<dbReference type="NCBIfam" id="TIGR01766">
    <property type="entry name" value="IS200/IS605 family accessory protein TnpB-like domain"/>
    <property type="match status" value="1"/>
</dbReference>
<evidence type="ECO:0000256" key="7">
    <source>
        <dbReference type="ARBA" id="ARBA00023172"/>
    </source>
</evidence>
<evidence type="ECO:0000256" key="5">
    <source>
        <dbReference type="ARBA" id="ARBA00022833"/>
    </source>
</evidence>
<evidence type="ECO:0000256" key="4">
    <source>
        <dbReference type="ARBA" id="ARBA00022723"/>
    </source>
</evidence>
<dbReference type="EMBL" id="JAMHKS010000067">
    <property type="protein sequence ID" value="MCU6677163.1"/>
    <property type="molecule type" value="Genomic_DNA"/>
</dbReference>
<evidence type="ECO:0000259" key="10">
    <source>
        <dbReference type="Pfam" id="PF12323"/>
    </source>
</evidence>
<organism evidence="11 12">
    <name type="scientific">Leclercia tamurae</name>
    <dbReference type="NCBI Taxonomy" id="2926467"/>
    <lineage>
        <taxon>Bacteria</taxon>
        <taxon>Pseudomonadati</taxon>
        <taxon>Pseudomonadota</taxon>
        <taxon>Gammaproteobacteria</taxon>
        <taxon>Enterobacterales</taxon>
        <taxon>Enterobacteriaceae</taxon>
        <taxon>Leclercia</taxon>
    </lineage>
</organism>
<keyword evidence="7" id="KW-0233">DNA recombination</keyword>
<keyword evidence="6" id="KW-0238">DNA-binding</keyword>
<dbReference type="Pfam" id="PF01385">
    <property type="entry name" value="OrfB_IS605"/>
    <property type="match status" value="1"/>
</dbReference>
<feature type="domain" description="Probable transposase IS891/IS1136/IS1341" evidence="8">
    <location>
        <begin position="169"/>
        <end position="274"/>
    </location>
</feature>
<dbReference type="InterPro" id="IPR010095">
    <property type="entry name" value="Cas12f1-like_TNB"/>
</dbReference>
<sequence>MKRAYKYRFYPTSDQVELLAQTFGCVRFVYNSILRWRTDAYYERQEKIGYPQADKRLTALKAMPEYAFLRDVSAVPLQQAIRHQQDAFKNFFAGRAAYPAFKSKRHKQAATFMNTAFKYRDGKLYMAKSAAPLDVRWSRELPSSPSSITITRDAAGRYFVSCLCEFEPASLPITASMVGIDVGLKDLFVTDTGFRSGNPRHTAKYAARLALLQRRLSKKARGSKNRARARLKVARLHAKIADCRMDALHKTTRKLINDNQVVCVESLKVKNMIRNPSLSRAIADASWSELVRQLQYKGEWAGRSVVAIDPFFPSSKRCSCCGFTMQKMPLDVRKWHCPECGADHDRDVNAARNIKAAGLAVLAHGEPVNPESHKAA</sequence>
<evidence type="ECO:0000259" key="9">
    <source>
        <dbReference type="Pfam" id="PF07282"/>
    </source>
</evidence>
<name>A0ABT2R8L4_9ENTR</name>
<dbReference type="NCBIfam" id="NF040570">
    <property type="entry name" value="guided_TnpB"/>
    <property type="match status" value="1"/>
</dbReference>
<gene>
    <name evidence="11" type="ORF">M8318_05715</name>
</gene>
<keyword evidence="12" id="KW-1185">Reference proteome</keyword>
<evidence type="ECO:0000256" key="3">
    <source>
        <dbReference type="ARBA" id="ARBA00022578"/>
    </source>
</evidence>
<reference evidence="11" key="1">
    <citation type="submission" date="2022-05" db="EMBL/GenBank/DDBJ databases">
        <title>Description of a novel species of Leclercia; Leclercia tamurae and the Proposal for a Novel Genus Silvania gen. nov. Containing Two Novel Species Silvania hatchlandensis sp. nov. and Silvania confinis sp. nov. Isolated from the Rhizosphere of Oak.</title>
        <authorList>
            <person name="Maddock D.W."/>
            <person name="Brady C.L."/>
            <person name="Denman S."/>
            <person name="Arnold D."/>
        </authorList>
    </citation>
    <scope>NUCLEOTIDE SEQUENCE</scope>
    <source>
        <strain evidence="11">H6S3</strain>
    </source>
</reference>
<keyword evidence="3" id="KW-0815">Transposition</keyword>
<evidence type="ECO:0000256" key="6">
    <source>
        <dbReference type="ARBA" id="ARBA00023125"/>
    </source>
</evidence>
<dbReference type="Pfam" id="PF07282">
    <property type="entry name" value="Cas12f1-like_TNB"/>
    <property type="match status" value="1"/>
</dbReference>
<dbReference type="InterPro" id="IPR001959">
    <property type="entry name" value="Transposase"/>
</dbReference>
<keyword evidence="5" id="KW-0862">Zinc</keyword>
<dbReference type="PANTHER" id="PTHR30405">
    <property type="entry name" value="TRANSPOSASE"/>
    <property type="match status" value="1"/>
</dbReference>
<dbReference type="RefSeq" id="WP_262661327.1">
    <property type="nucleotide sequence ID" value="NZ_JAMHKS010000067.1"/>
</dbReference>
<evidence type="ECO:0000259" key="8">
    <source>
        <dbReference type="Pfam" id="PF01385"/>
    </source>
</evidence>